<gene>
    <name evidence="5" type="ORF">BLE401_14115</name>
</gene>
<dbReference type="InterPro" id="IPR036388">
    <property type="entry name" value="WH-like_DNA-bd_sf"/>
</dbReference>
<keyword evidence="2" id="KW-0238">DNA-binding</keyword>
<dbReference type="GO" id="GO:0003700">
    <property type="term" value="F:DNA-binding transcription factor activity"/>
    <property type="evidence" value="ECO:0007669"/>
    <property type="project" value="InterPro"/>
</dbReference>
<keyword evidence="3" id="KW-0804">Transcription</keyword>
<dbReference type="KEGG" id="blep:AL038_10165"/>
<dbReference type="GO" id="GO:0003677">
    <property type="term" value="F:DNA binding"/>
    <property type="evidence" value="ECO:0007669"/>
    <property type="project" value="UniProtKB-KW"/>
</dbReference>
<protein>
    <submittedName>
        <fullName evidence="5">MarR family transcriptional regulator</fullName>
    </submittedName>
</protein>
<dbReference type="SMART" id="SM00347">
    <property type="entry name" value="HTH_MARR"/>
    <property type="match status" value="1"/>
</dbReference>
<keyword evidence="1" id="KW-0805">Transcription regulation</keyword>
<dbReference type="InterPro" id="IPR000835">
    <property type="entry name" value="HTH_MarR-typ"/>
</dbReference>
<feature type="domain" description="HTH marR-type" evidence="4">
    <location>
        <begin position="21"/>
        <end position="153"/>
    </location>
</feature>
<accession>A0A2N9YGS7</accession>
<dbReference type="RefSeq" id="WP_062152487.1">
    <property type="nucleotide sequence ID" value="NZ_CP012373.2"/>
</dbReference>
<dbReference type="AlphaFoldDB" id="A0A2N9YGS7"/>
<sequence length="157" mass="17596">MKNPDTTQSAYTSKMAAGERFLDVMRELVYTYQAITSNAAKHIAAFDLTPAQFDIIATLGNTNGMTFKELGEKTLITKGTLTGVIDRLEQKGLVKRIAGTADRRTLYAVLTPEGEAVFEKAFPAHIAYIKQFFEKQTCAEQQILIQHLKQLRTFFVD</sequence>
<evidence type="ECO:0000256" key="1">
    <source>
        <dbReference type="ARBA" id="ARBA00023015"/>
    </source>
</evidence>
<dbReference type="PANTHER" id="PTHR42756:SF1">
    <property type="entry name" value="TRANSCRIPTIONAL REPRESSOR OF EMRAB OPERON"/>
    <property type="match status" value="1"/>
</dbReference>
<dbReference type="Gene3D" id="1.10.10.10">
    <property type="entry name" value="Winged helix-like DNA-binding domain superfamily/Winged helix DNA-binding domain"/>
    <property type="match status" value="1"/>
</dbReference>
<evidence type="ECO:0000313" key="5">
    <source>
        <dbReference type="EMBL" id="AUI69710.1"/>
    </source>
</evidence>
<dbReference type="Pfam" id="PF01047">
    <property type="entry name" value="MarR"/>
    <property type="match status" value="1"/>
</dbReference>
<dbReference type="PROSITE" id="PS50995">
    <property type="entry name" value="HTH_MARR_2"/>
    <property type="match status" value="1"/>
</dbReference>
<dbReference type="PANTHER" id="PTHR42756">
    <property type="entry name" value="TRANSCRIPTIONAL REGULATOR, MARR"/>
    <property type="match status" value="1"/>
</dbReference>
<dbReference type="STRING" id="288004.AL038_10165"/>
<organism evidence="5 6">
    <name type="scientific">Beggiatoa leptomitoformis</name>
    <dbReference type="NCBI Taxonomy" id="288004"/>
    <lineage>
        <taxon>Bacteria</taxon>
        <taxon>Pseudomonadati</taxon>
        <taxon>Pseudomonadota</taxon>
        <taxon>Gammaproteobacteria</taxon>
        <taxon>Thiotrichales</taxon>
        <taxon>Thiotrichaceae</taxon>
        <taxon>Beggiatoa</taxon>
    </lineage>
</organism>
<evidence type="ECO:0000259" key="4">
    <source>
        <dbReference type="PROSITE" id="PS50995"/>
    </source>
</evidence>
<evidence type="ECO:0000256" key="2">
    <source>
        <dbReference type="ARBA" id="ARBA00023125"/>
    </source>
</evidence>
<keyword evidence="6" id="KW-1185">Reference proteome</keyword>
<dbReference type="OrthoDB" id="9815567at2"/>
<dbReference type="Proteomes" id="UP000234271">
    <property type="component" value="Chromosome"/>
</dbReference>
<dbReference type="EMBL" id="CP018889">
    <property type="protein sequence ID" value="AUI69710.1"/>
    <property type="molecule type" value="Genomic_DNA"/>
</dbReference>
<dbReference type="InterPro" id="IPR023187">
    <property type="entry name" value="Tscrpt_reg_MarR-type_CS"/>
</dbReference>
<dbReference type="SUPFAM" id="SSF46785">
    <property type="entry name" value="Winged helix' DNA-binding domain"/>
    <property type="match status" value="1"/>
</dbReference>
<dbReference type="PROSITE" id="PS01117">
    <property type="entry name" value="HTH_MARR_1"/>
    <property type="match status" value="1"/>
</dbReference>
<name>A0A2N9YGS7_9GAMM</name>
<dbReference type="PRINTS" id="PR00598">
    <property type="entry name" value="HTHMARR"/>
</dbReference>
<proteinExistence type="predicted"/>
<dbReference type="InterPro" id="IPR036390">
    <property type="entry name" value="WH_DNA-bd_sf"/>
</dbReference>
<reference evidence="6" key="1">
    <citation type="submission" date="2016-12" db="EMBL/GenBank/DDBJ databases">
        <title>Complete Genome Sequence of Beggiatoa leptomitiformis D-401.</title>
        <authorList>
            <person name="Fomenkov A."/>
            <person name="Vincze T."/>
            <person name="Grabovich M."/>
            <person name="Anton B.P."/>
            <person name="Dubinina G."/>
            <person name="Orlova M."/>
            <person name="Belousova E."/>
            <person name="Roberts R.J."/>
        </authorList>
    </citation>
    <scope>NUCLEOTIDE SEQUENCE [LARGE SCALE GENOMIC DNA]</scope>
    <source>
        <strain evidence="6">D-401</strain>
    </source>
</reference>
<evidence type="ECO:0000256" key="3">
    <source>
        <dbReference type="ARBA" id="ARBA00023163"/>
    </source>
</evidence>
<evidence type="ECO:0000313" key="6">
    <source>
        <dbReference type="Proteomes" id="UP000234271"/>
    </source>
</evidence>